<feature type="chain" id="PRO_5004689971" description="Ricin B lectin domain-containing protein" evidence="1">
    <location>
        <begin position="20"/>
        <end position="162"/>
    </location>
</feature>
<evidence type="ECO:0008006" key="3">
    <source>
        <dbReference type="Google" id="ProtNLM"/>
    </source>
</evidence>
<reference evidence="2" key="1">
    <citation type="submission" date="2013-07" db="EMBL/GenBank/DDBJ databases">
        <title>The genome of an arbuscular mycorrhizal fungus provides insights into the evolution of the oldest plant symbiosis.</title>
        <authorList>
            <consortium name="DOE Joint Genome Institute"/>
            <person name="Tisserant E."/>
            <person name="Malbreil M."/>
            <person name="Kuo A."/>
            <person name="Kohler A."/>
            <person name="Symeonidi A."/>
            <person name="Balestrini R."/>
            <person name="Charron P."/>
            <person name="Duensing N."/>
            <person name="Frei-dit-Frey N."/>
            <person name="Gianinazzi-Pearson V."/>
            <person name="Gilbert B."/>
            <person name="Handa Y."/>
            <person name="Hijri M."/>
            <person name="Kaul R."/>
            <person name="Kawaguchi M."/>
            <person name="Krajinski F."/>
            <person name="Lammers P."/>
            <person name="Lapierre D."/>
            <person name="Masclaux F.G."/>
            <person name="Murat C."/>
            <person name="Morin E."/>
            <person name="Ndikumana S."/>
            <person name="Pagni M."/>
            <person name="Petitpierre D."/>
            <person name="Requena N."/>
            <person name="Rosikiewicz P."/>
            <person name="Riley R."/>
            <person name="Saito K."/>
            <person name="San Clemente H."/>
            <person name="Shapiro H."/>
            <person name="van Tuinen D."/>
            <person name="Becard G."/>
            <person name="Bonfante P."/>
            <person name="Paszkowski U."/>
            <person name="Shachar-Hill Y."/>
            <person name="Young J.P."/>
            <person name="Sanders I.R."/>
            <person name="Henrissat B."/>
            <person name="Rensing S.A."/>
            <person name="Grigoriev I.V."/>
            <person name="Corradi N."/>
            <person name="Roux C."/>
            <person name="Martin F."/>
        </authorList>
    </citation>
    <scope>NUCLEOTIDE SEQUENCE</scope>
    <source>
        <strain evidence="2">DAOM 197198</strain>
    </source>
</reference>
<accession>U9T357</accession>
<organism evidence="2">
    <name type="scientific">Rhizophagus irregularis (strain DAOM 181602 / DAOM 197198 / MUCL 43194)</name>
    <name type="common">Arbuscular mycorrhizal fungus</name>
    <name type="synonym">Glomus intraradices</name>
    <dbReference type="NCBI Taxonomy" id="747089"/>
    <lineage>
        <taxon>Eukaryota</taxon>
        <taxon>Fungi</taxon>
        <taxon>Fungi incertae sedis</taxon>
        <taxon>Mucoromycota</taxon>
        <taxon>Glomeromycotina</taxon>
        <taxon>Glomeromycetes</taxon>
        <taxon>Glomerales</taxon>
        <taxon>Glomeraceae</taxon>
        <taxon>Rhizophagus</taxon>
    </lineage>
</organism>
<evidence type="ECO:0000313" key="2">
    <source>
        <dbReference type="EMBL" id="ESA02560.1"/>
    </source>
</evidence>
<proteinExistence type="predicted"/>
<dbReference type="HOGENOM" id="CLU_1661768_0_0_1"/>
<feature type="signal peptide" evidence="1">
    <location>
        <begin position="1"/>
        <end position="19"/>
    </location>
</feature>
<protein>
    <recommendedName>
        <fullName evidence="3">Ricin B lectin domain-containing protein</fullName>
    </recommendedName>
</protein>
<gene>
    <name evidence="2" type="ORF">GLOINDRAFT_86307</name>
</gene>
<keyword evidence="1" id="KW-0732">Signal</keyword>
<evidence type="ECO:0000256" key="1">
    <source>
        <dbReference type="SAM" id="SignalP"/>
    </source>
</evidence>
<dbReference type="Gene3D" id="2.80.10.50">
    <property type="match status" value="1"/>
</dbReference>
<dbReference type="EMBL" id="KI295622">
    <property type="protein sequence ID" value="ESA02560.1"/>
    <property type="molecule type" value="Genomic_DNA"/>
</dbReference>
<dbReference type="AlphaFoldDB" id="U9T357"/>
<name>U9T357_RHIID</name>
<sequence length="162" mass="18057">MKFNLFLLLIATLLVVGSSQQNVYNIQDFTTKKYWAINKTSKTPQVGLVTNKGQAETWKITTAADGKSYISPNSDIKLLVTYKKDGEPLALESTTGKASEWKLVNTHTSDLVAIQSFANPNDYANVGGFFGNSVVSSANNQDTHWKLEQIHLKRLKLELDNY</sequence>